<feature type="non-terminal residue" evidence="2">
    <location>
        <position position="175"/>
    </location>
</feature>
<feature type="non-terminal residue" evidence="2">
    <location>
        <position position="1"/>
    </location>
</feature>
<proteinExistence type="predicted"/>
<protein>
    <submittedName>
        <fullName evidence="2">Putative reverse transcriptase domain-containing protein</fullName>
    </submittedName>
</protein>
<feature type="domain" description="Tf2-1-like SH3-like" evidence="1">
    <location>
        <begin position="50"/>
        <end position="114"/>
    </location>
</feature>
<dbReference type="PANTHER" id="PTHR46148:SF59">
    <property type="entry name" value="NUCLEOTIDYLTRANSFERASE, RIBONUCLEASE H"/>
    <property type="match status" value="1"/>
</dbReference>
<evidence type="ECO:0000259" key="1">
    <source>
        <dbReference type="Pfam" id="PF24626"/>
    </source>
</evidence>
<name>A0A699U3M1_TANCI</name>
<evidence type="ECO:0000313" key="2">
    <source>
        <dbReference type="EMBL" id="GFD15949.1"/>
    </source>
</evidence>
<keyword evidence="2" id="KW-0695">RNA-directed DNA polymerase</keyword>
<dbReference type="GO" id="GO:0003964">
    <property type="term" value="F:RNA-directed DNA polymerase activity"/>
    <property type="evidence" value="ECO:0007669"/>
    <property type="project" value="UniProtKB-KW"/>
</dbReference>
<accession>A0A699U3M1</accession>
<reference evidence="2" key="1">
    <citation type="journal article" date="2019" name="Sci. Rep.">
        <title>Draft genome of Tanacetum cinerariifolium, the natural source of mosquito coil.</title>
        <authorList>
            <person name="Yamashiro T."/>
            <person name="Shiraishi A."/>
            <person name="Satake H."/>
            <person name="Nakayama K."/>
        </authorList>
    </citation>
    <scope>NUCLEOTIDE SEQUENCE</scope>
</reference>
<keyword evidence="2" id="KW-0808">Transferase</keyword>
<comment type="caution">
    <text evidence="2">The sequence shown here is derived from an EMBL/GenBank/DDBJ whole genome shotgun (WGS) entry which is preliminary data.</text>
</comment>
<dbReference type="AlphaFoldDB" id="A0A699U3M1"/>
<dbReference type="PANTHER" id="PTHR46148">
    <property type="entry name" value="CHROMO DOMAIN-CONTAINING PROTEIN"/>
    <property type="match status" value="1"/>
</dbReference>
<organism evidence="2">
    <name type="scientific">Tanacetum cinerariifolium</name>
    <name type="common">Dalmatian daisy</name>
    <name type="synonym">Chrysanthemum cinerariifolium</name>
    <dbReference type="NCBI Taxonomy" id="118510"/>
    <lineage>
        <taxon>Eukaryota</taxon>
        <taxon>Viridiplantae</taxon>
        <taxon>Streptophyta</taxon>
        <taxon>Embryophyta</taxon>
        <taxon>Tracheophyta</taxon>
        <taxon>Spermatophyta</taxon>
        <taxon>Magnoliopsida</taxon>
        <taxon>eudicotyledons</taxon>
        <taxon>Gunneridae</taxon>
        <taxon>Pentapetalae</taxon>
        <taxon>asterids</taxon>
        <taxon>campanulids</taxon>
        <taxon>Asterales</taxon>
        <taxon>Asteraceae</taxon>
        <taxon>Asteroideae</taxon>
        <taxon>Anthemideae</taxon>
        <taxon>Anthemidinae</taxon>
        <taxon>Tanacetum</taxon>
    </lineage>
</organism>
<sequence length="175" mass="20596">NSSYNSSMRCALFEALYDRKCRSPIILKAARDRKKSYADTRRKPLEFSIGDYVLLKVSLWKGVVRFRKKRKLAPRFVRPFEIIKKVSPVAYRLDLPEELNGVLDTFHVSNLKKWLADPTLQVLLDEIQVDAKLNLVEELVEILDREFKKLKRSSIAIVNVQWNSKRGLEFTWKRE</sequence>
<keyword evidence="2" id="KW-0548">Nucleotidyltransferase</keyword>
<dbReference type="InterPro" id="IPR056924">
    <property type="entry name" value="SH3_Tf2-1"/>
</dbReference>
<gene>
    <name evidence="2" type="ORF">Tci_887918</name>
</gene>
<dbReference type="EMBL" id="BKCJ011290082">
    <property type="protein sequence ID" value="GFD15949.1"/>
    <property type="molecule type" value="Genomic_DNA"/>
</dbReference>
<dbReference type="Pfam" id="PF24626">
    <property type="entry name" value="SH3_Tf2-1"/>
    <property type="match status" value="1"/>
</dbReference>